<accession>A0A3G4ZU27</accession>
<name>A0A3G4ZU27_9VIRU</name>
<dbReference type="EMBL" id="MK072076">
    <property type="protein sequence ID" value="AYV78387.1"/>
    <property type="molecule type" value="Genomic_DNA"/>
</dbReference>
<reference evidence="1" key="1">
    <citation type="submission" date="2018-10" db="EMBL/GenBank/DDBJ databases">
        <title>Hidden diversity of soil giant viruses.</title>
        <authorList>
            <person name="Schulz F."/>
            <person name="Alteio L."/>
            <person name="Goudeau D."/>
            <person name="Ryan E.M."/>
            <person name="Malmstrom R.R."/>
            <person name="Blanchard J."/>
            <person name="Woyke T."/>
        </authorList>
    </citation>
    <scope>NUCLEOTIDE SEQUENCE</scope>
    <source>
        <strain evidence="1">EDV1</strain>
    </source>
</reference>
<proteinExistence type="predicted"/>
<gene>
    <name evidence="1" type="ORF">Edafosvirus11_22</name>
</gene>
<evidence type="ECO:0000313" key="1">
    <source>
        <dbReference type="EMBL" id="AYV78387.1"/>
    </source>
</evidence>
<sequence length="219" mass="24925">MANDLELKSLNTIAVGLNIEGHRPTLTLPKKCKWYNIIQVIDEPLAGINFDHIMKSVNDNKYNLIEKAIGIDIDNFVSQLVEVITKIAKNHINPLVHVHQYTGTTILNQILESKTGIKTILDTTNFFETPISYEEKYPNIDALISISQCAGFGLKAGTWIIPTSFMEFDVKNNIIDTKKIFAENNIKKYVHFDYIEGNILVVNDLWNPNLEQQKTVKIH</sequence>
<protein>
    <submittedName>
        <fullName evidence="1">Uncharacterized protein</fullName>
    </submittedName>
</protein>
<organism evidence="1">
    <name type="scientific">Edafosvirus sp</name>
    <dbReference type="NCBI Taxonomy" id="2487765"/>
    <lineage>
        <taxon>Viruses</taxon>
        <taxon>Varidnaviria</taxon>
        <taxon>Bamfordvirae</taxon>
        <taxon>Nucleocytoviricota</taxon>
        <taxon>Megaviricetes</taxon>
        <taxon>Imitervirales</taxon>
        <taxon>Mimiviridae</taxon>
        <taxon>Klosneuvirinae</taxon>
    </lineage>
</organism>